<gene>
    <name evidence="2" type="ORF">FE257_004346</name>
</gene>
<protein>
    <submittedName>
        <fullName evidence="2">Uncharacterized protein</fullName>
    </submittedName>
</protein>
<evidence type="ECO:0000313" key="3">
    <source>
        <dbReference type="Proteomes" id="UP001194746"/>
    </source>
</evidence>
<reference evidence="2" key="2">
    <citation type="submission" date="2020-02" db="EMBL/GenBank/DDBJ databases">
        <authorList>
            <person name="Gilchrist C.L.M."/>
            <person name="Chooi Y.-H."/>
        </authorList>
    </citation>
    <scope>NUCLEOTIDE SEQUENCE</scope>
    <source>
        <strain evidence="2">MST-FP2251</strain>
    </source>
</reference>
<sequence length="124" mass="13316">MNGATFHCSDIVATPLFIPCNLARQPVRPLGAGDHHWLRMCGQATFTRSCFSRTIKDLRGWANPCAAKRGFTRLGESTVPGLPCPPEVRARQRYKPGGRRGGTSMVNVAGIRSHGTLGIGSAQA</sequence>
<evidence type="ECO:0000256" key="1">
    <source>
        <dbReference type="SAM" id="MobiDB-lite"/>
    </source>
</evidence>
<reference evidence="2" key="1">
    <citation type="journal article" date="2019" name="Beilstein J. Org. Chem.">
        <title>Nanangenines: drimane sesquiterpenoids as the dominant metabolite cohort of a novel Australian fungus, Aspergillus nanangensis.</title>
        <authorList>
            <person name="Lacey H.J."/>
            <person name="Gilchrist C.L.M."/>
            <person name="Crombie A."/>
            <person name="Kalaitzis J.A."/>
            <person name="Vuong D."/>
            <person name="Rutledge P.J."/>
            <person name="Turner P."/>
            <person name="Pitt J.I."/>
            <person name="Lacey E."/>
            <person name="Chooi Y.H."/>
            <person name="Piggott A.M."/>
        </authorList>
    </citation>
    <scope>NUCLEOTIDE SEQUENCE</scope>
    <source>
        <strain evidence="2">MST-FP2251</strain>
    </source>
</reference>
<feature type="region of interest" description="Disordered" evidence="1">
    <location>
        <begin position="85"/>
        <end position="105"/>
    </location>
</feature>
<dbReference type="AlphaFoldDB" id="A0AAD4CAS2"/>
<evidence type="ECO:0000313" key="2">
    <source>
        <dbReference type="EMBL" id="KAF9883006.1"/>
    </source>
</evidence>
<organism evidence="2 3">
    <name type="scientific">Aspergillus nanangensis</name>
    <dbReference type="NCBI Taxonomy" id="2582783"/>
    <lineage>
        <taxon>Eukaryota</taxon>
        <taxon>Fungi</taxon>
        <taxon>Dikarya</taxon>
        <taxon>Ascomycota</taxon>
        <taxon>Pezizomycotina</taxon>
        <taxon>Eurotiomycetes</taxon>
        <taxon>Eurotiomycetidae</taxon>
        <taxon>Eurotiales</taxon>
        <taxon>Aspergillaceae</taxon>
        <taxon>Aspergillus</taxon>
        <taxon>Aspergillus subgen. Circumdati</taxon>
    </lineage>
</organism>
<dbReference type="Proteomes" id="UP001194746">
    <property type="component" value="Unassembled WGS sequence"/>
</dbReference>
<name>A0AAD4CAS2_ASPNN</name>
<accession>A0AAD4CAS2</accession>
<comment type="caution">
    <text evidence="2">The sequence shown here is derived from an EMBL/GenBank/DDBJ whole genome shotgun (WGS) entry which is preliminary data.</text>
</comment>
<keyword evidence="3" id="KW-1185">Reference proteome</keyword>
<proteinExistence type="predicted"/>
<dbReference type="EMBL" id="VCAU01000193">
    <property type="protein sequence ID" value="KAF9883006.1"/>
    <property type="molecule type" value="Genomic_DNA"/>
</dbReference>